<feature type="transmembrane region" description="Helical" evidence="7">
    <location>
        <begin position="91"/>
        <end position="109"/>
    </location>
</feature>
<dbReference type="PANTHER" id="PTHR11101:SF80">
    <property type="entry name" value="PHOSPHATE TRANSPORTER"/>
    <property type="match status" value="1"/>
</dbReference>
<dbReference type="VEuPathDB" id="TriTrypDB:BSAL_16630"/>
<keyword evidence="5 7" id="KW-1133">Transmembrane helix</keyword>
<feature type="transmembrane region" description="Helical" evidence="7">
    <location>
        <begin position="593"/>
        <end position="613"/>
    </location>
</feature>
<feature type="transmembrane region" description="Helical" evidence="7">
    <location>
        <begin position="437"/>
        <end position="470"/>
    </location>
</feature>
<keyword evidence="4 7" id="KW-0812">Transmembrane</keyword>
<protein>
    <recommendedName>
        <fullName evidence="7">Phosphate transporter</fullName>
    </recommendedName>
</protein>
<evidence type="ECO:0000256" key="7">
    <source>
        <dbReference type="RuleBase" id="RU363058"/>
    </source>
</evidence>
<keyword evidence="9" id="KW-1185">Reference proteome</keyword>
<dbReference type="OrthoDB" id="260807at2759"/>
<feature type="transmembrane region" description="Helical" evidence="7">
    <location>
        <begin position="12"/>
        <end position="31"/>
    </location>
</feature>
<keyword evidence="6 7" id="KW-0472">Membrane</keyword>
<evidence type="ECO:0000256" key="3">
    <source>
        <dbReference type="ARBA" id="ARBA00022592"/>
    </source>
</evidence>
<dbReference type="GO" id="GO:0016020">
    <property type="term" value="C:membrane"/>
    <property type="evidence" value="ECO:0007669"/>
    <property type="project" value="UniProtKB-SubCell"/>
</dbReference>
<evidence type="ECO:0000313" key="9">
    <source>
        <dbReference type="Proteomes" id="UP000051952"/>
    </source>
</evidence>
<comment type="similarity">
    <text evidence="7">Belongs to the inorganic phosphate transporter (PiT) (TC 2.A.20) family.</text>
</comment>
<feature type="transmembrane region" description="Helical" evidence="7">
    <location>
        <begin position="52"/>
        <end position="71"/>
    </location>
</feature>
<dbReference type="OMA" id="IYCTVFE"/>
<sequence>MLQCHLTIEQALPLMCICSILSFLCGVGIGGNDLSANFAMVVGSGSLNMKQAIVYCVVFELLGAFFMGGHVSNMIRNGIIDTTLFHMSPDMVIAGMTCATFSSAMWLYLSTVFGLPVSITHTVVGSVLGFGIFSVGSFQYVKMDGLQLIVASWLVAPIFSAIATAALFWIVRRYVLHAKLKRSFTLASRALPYCMFVSLMIDVGFIFIEQPPLLQRTLNKVLPTYASFTILTTITAIACYAAKCFILPETIAEAKSMKTFCWEAEVITTQVKGDLPLEKEQDVAHDAPLTDVTSIAVDDGDLSSCGSTAVQRAHVHRARMSSMSAMDSKLERQDTQEIVVRPIPRVASILRKAQEGNRENEQRELISSSKRRVSYGTTTAFDQRSGTNVLSPLYSTSKEATFEDEDESAGDALAALMPTIEYGGTIKVRHFNPQSEYLFTVLQVLAGAMSSFVHGAVAGANATATFVILYDTFARHYLTDAIENDSLDGDASSSPLSVRWAMLPAMLGISIGMISLGARLMKTVGMDLVTVTPARGWCMQVGGTLITMICTGIGIPVSLSQCQIGAAIGCGVTDAGGTLSGVSWRVVLKIMAGWIFTLLIGSLTTGLTMRVLAHVYCGMQFYPHITDAPVSAAHK</sequence>
<dbReference type="GO" id="GO:0035435">
    <property type="term" value="P:phosphate ion transmembrane transport"/>
    <property type="evidence" value="ECO:0007669"/>
    <property type="project" value="TreeGrafter"/>
</dbReference>
<dbReference type="InterPro" id="IPR001204">
    <property type="entry name" value="Phos_transporter"/>
</dbReference>
<keyword evidence="3 7" id="KW-0592">Phosphate transport</keyword>
<evidence type="ECO:0000256" key="2">
    <source>
        <dbReference type="ARBA" id="ARBA00022448"/>
    </source>
</evidence>
<evidence type="ECO:0000256" key="6">
    <source>
        <dbReference type="ARBA" id="ARBA00023136"/>
    </source>
</evidence>
<accession>A0A0S4JEW4</accession>
<feature type="transmembrane region" description="Helical" evidence="7">
    <location>
        <begin position="121"/>
        <end position="140"/>
    </location>
</feature>
<organism evidence="8 9">
    <name type="scientific">Bodo saltans</name>
    <name type="common">Flagellated protozoan</name>
    <dbReference type="NCBI Taxonomy" id="75058"/>
    <lineage>
        <taxon>Eukaryota</taxon>
        <taxon>Discoba</taxon>
        <taxon>Euglenozoa</taxon>
        <taxon>Kinetoplastea</taxon>
        <taxon>Metakinetoplastina</taxon>
        <taxon>Eubodonida</taxon>
        <taxon>Bodonidae</taxon>
        <taxon>Bodo</taxon>
    </lineage>
</organism>
<dbReference type="Pfam" id="PF01384">
    <property type="entry name" value="PHO4"/>
    <property type="match status" value="1"/>
</dbReference>
<dbReference type="EMBL" id="CYKH01001667">
    <property type="protein sequence ID" value="CUG88656.1"/>
    <property type="molecule type" value="Genomic_DNA"/>
</dbReference>
<evidence type="ECO:0000313" key="8">
    <source>
        <dbReference type="EMBL" id="CUG88656.1"/>
    </source>
</evidence>
<comment type="subcellular location">
    <subcellularLocation>
        <location evidence="1 7">Membrane</location>
        <topology evidence="1 7">Multi-pass membrane protein</topology>
    </subcellularLocation>
</comment>
<feature type="transmembrane region" description="Helical" evidence="7">
    <location>
        <begin position="500"/>
        <end position="518"/>
    </location>
</feature>
<feature type="transmembrane region" description="Helical" evidence="7">
    <location>
        <begin position="190"/>
        <end position="208"/>
    </location>
</feature>
<dbReference type="AlphaFoldDB" id="A0A0S4JEW4"/>
<dbReference type="Proteomes" id="UP000051952">
    <property type="component" value="Unassembled WGS sequence"/>
</dbReference>
<keyword evidence="2 7" id="KW-0813">Transport</keyword>
<reference evidence="9" key="1">
    <citation type="submission" date="2015-09" db="EMBL/GenBank/DDBJ databases">
        <authorList>
            <consortium name="Pathogen Informatics"/>
        </authorList>
    </citation>
    <scope>NUCLEOTIDE SEQUENCE [LARGE SCALE GENOMIC DNA]</scope>
    <source>
        <strain evidence="9">Lake Konstanz</strain>
    </source>
</reference>
<dbReference type="PANTHER" id="PTHR11101">
    <property type="entry name" value="PHOSPHATE TRANSPORTER"/>
    <property type="match status" value="1"/>
</dbReference>
<evidence type="ECO:0000256" key="1">
    <source>
        <dbReference type="ARBA" id="ARBA00004141"/>
    </source>
</evidence>
<dbReference type="GO" id="GO:0005315">
    <property type="term" value="F:phosphate transmembrane transporter activity"/>
    <property type="evidence" value="ECO:0007669"/>
    <property type="project" value="InterPro"/>
</dbReference>
<feature type="transmembrane region" description="Helical" evidence="7">
    <location>
        <begin position="228"/>
        <end position="248"/>
    </location>
</feature>
<proteinExistence type="inferred from homology"/>
<gene>
    <name evidence="8" type="ORF">BSAL_16630</name>
</gene>
<feature type="transmembrane region" description="Helical" evidence="7">
    <location>
        <begin position="146"/>
        <end position="170"/>
    </location>
</feature>
<name>A0A0S4JEW4_BODSA</name>
<evidence type="ECO:0000256" key="4">
    <source>
        <dbReference type="ARBA" id="ARBA00022692"/>
    </source>
</evidence>
<comment type="function">
    <text evidence="7">Sodium-phosphate symporter.</text>
</comment>
<evidence type="ECO:0000256" key="5">
    <source>
        <dbReference type="ARBA" id="ARBA00022989"/>
    </source>
</evidence>